<dbReference type="Pfam" id="PF02466">
    <property type="entry name" value="Tim17"/>
    <property type="match status" value="1"/>
</dbReference>
<gene>
    <name evidence="8" type="ORF">U9M48_007681</name>
</gene>
<dbReference type="AlphaFoldDB" id="A0AAQ3WC29"/>
<dbReference type="GO" id="GO:0008320">
    <property type="term" value="F:protein transmembrane transporter activity"/>
    <property type="evidence" value="ECO:0007669"/>
    <property type="project" value="TreeGrafter"/>
</dbReference>
<organism evidence="8 9">
    <name type="scientific">Paspalum notatum var. saurae</name>
    <dbReference type="NCBI Taxonomy" id="547442"/>
    <lineage>
        <taxon>Eukaryota</taxon>
        <taxon>Viridiplantae</taxon>
        <taxon>Streptophyta</taxon>
        <taxon>Embryophyta</taxon>
        <taxon>Tracheophyta</taxon>
        <taxon>Spermatophyta</taxon>
        <taxon>Magnoliopsida</taxon>
        <taxon>Liliopsida</taxon>
        <taxon>Poales</taxon>
        <taxon>Poaceae</taxon>
        <taxon>PACMAD clade</taxon>
        <taxon>Panicoideae</taxon>
        <taxon>Andropogonodae</taxon>
        <taxon>Paspaleae</taxon>
        <taxon>Paspalinae</taxon>
        <taxon>Paspalum</taxon>
    </lineage>
</organism>
<sequence>MDGRRPGEPSNGHLPSARRGIFEQVGEGFLIGGAFSSAFHFLRGIRNPTGGCGRLASAASAVRSNAPRRAGSAAAFFGLYYVFDRGVVLARRKEDRWNSAAAFAATMGVLSMRRGACTAVGCALFGGAVGLLLDGAVHVFDQKIQNSASVSQPAPPPAAVIS</sequence>
<proteinExistence type="inferred from homology"/>
<dbReference type="PANTHER" id="PTHR10485">
    <property type="entry name" value="MITOCHONDRIAL IMPORT INNER MEMBRANE TRANSLOCASE SUBUNIT TIM-17"/>
    <property type="match status" value="1"/>
</dbReference>
<protein>
    <submittedName>
        <fullName evidence="8">Uncharacterized protein</fullName>
    </submittedName>
</protein>
<dbReference type="Proteomes" id="UP001341281">
    <property type="component" value="Chromosome 02"/>
</dbReference>
<evidence type="ECO:0000256" key="3">
    <source>
        <dbReference type="ARBA" id="ARBA00022692"/>
    </source>
</evidence>
<evidence type="ECO:0000313" key="9">
    <source>
        <dbReference type="Proteomes" id="UP001341281"/>
    </source>
</evidence>
<reference evidence="8 9" key="1">
    <citation type="submission" date="2024-02" db="EMBL/GenBank/DDBJ databases">
        <title>High-quality chromosome-scale genome assembly of Pensacola bahiagrass (Paspalum notatum Flugge var. saurae).</title>
        <authorList>
            <person name="Vega J.M."/>
            <person name="Podio M."/>
            <person name="Orjuela J."/>
            <person name="Siena L.A."/>
            <person name="Pessino S.C."/>
            <person name="Combes M.C."/>
            <person name="Mariac C."/>
            <person name="Albertini E."/>
            <person name="Pupilli F."/>
            <person name="Ortiz J.P.A."/>
            <person name="Leblanc O."/>
        </authorList>
    </citation>
    <scope>NUCLEOTIDE SEQUENCE [LARGE SCALE GENOMIC DNA]</scope>
    <source>
        <strain evidence="8">R1</strain>
        <tissue evidence="8">Leaf</tissue>
    </source>
</reference>
<keyword evidence="3" id="KW-0812">Transmembrane</keyword>
<dbReference type="PANTHER" id="PTHR10485:SF24">
    <property type="entry name" value="MITOCHONDRIAL IMPORT INNER MEMBRANE TRANSLOCASE SUBUNIT TIM22"/>
    <property type="match status" value="1"/>
</dbReference>
<accession>A0AAQ3WC29</accession>
<keyword evidence="4" id="KW-0999">Mitochondrion inner membrane</keyword>
<evidence type="ECO:0000313" key="8">
    <source>
        <dbReference type="EMBL" id="WVZ57276.1"/>
    </source>
</evidence>
<keyword evidence="9" id="KW-1185">Reference proteome</keyword>
<evidence type="ECO:0000256" key="7">
    <source>
        <dbReference type="ARBA" id="ARBA00023136"/>
    </source>
</evidence>
<evidence type="ECO:0000256" key="1">
    <source>
        <dbReference type="ARBA" id="ARBA00004448"/>
    </source>
</evidence>
<comment type="similarity">
    <text evidence="2">Belongs to the Tim17/Tim22/Tim23 family.</text>
</comment>
<evidence type="ECO:0000256" key="2">
    <source>
        <dbReference type="ARBA" id="ARBA00008444"/>
    </source>
</evidence>
<dbReference type="GO" id="GO:0030150">
    <property type="term" value="P:protein import into mitochondrial matrix"/>
    <property type="evidence" value="ECO:0007669"/>
    <property type="project" value="TreeGrafter"/>
</dbReference>
<evidence type="ECO:0000256" key="5">
    <source>
        <dbReference type="ARBA" id="ARBA00022989"/>
    </source>
</evidence>
<dbReference type="EMBL" id="CP144746">
    <property type="protein sequence ID" value="WVZ57276.1"/>
    <property type="molecule type" value="Genomic_DNA"/>
</dbReference>
<keyword evidence="7" id="KW-0472">Membrane</keyword>
<keyword evidence="6" id="KW-0496">Mitochondrion</keyword>
<keyword evidence="5" id="KW-1133">Transmembrane helix</keyword>
<evidence type="ECO:0000256" key="4">
    <source>
        <dbReference type="ARBA" id="ARBA00022792"/>
    </source>
</evidence>
<comment type="subcellular location">
    <subcellularLocation>
        <location evidence="1">Mitochondrion inner membrane</location>
        <topology evidence="1">Multi-pass membrane protein</topology>
    </subcellularLocation>
</comment>
<dbReference type="GO" id="GO:0005744">
    <property type="term" value="C:TIM23 mitochondrial import inner membrane translocase complex"/>
    <property type="evidence" value="ECO:0007669"/>
    <property type="project" value="TreeGrafter"/>
</dbReference>
<evidence type="ECO:0000256" key="6">
    <source>
        <dbReference type="ARBA" id="ARBA00023128"/>
    </source>
</evidence>
<name>A0AAQ3WC29_PASNO</name>